<dbReference type="AlphaFoldDB" id="S5W1G7"/>
<dbReference type="KEGG" id="sci:B446_35758"/>
<organism evidence="3 4">
    <name type="scientific">Streptomyces collinus (strain DSM 40733 / Tue 365)</name>
    <dbReference type="NCBI Taxonomy" id="1214242"/>
    <lineage>
        <taxon>Bacteria</taxon>
        <taxon>Bacillati</taxon>
        <taxon>Actinomycetota</taxon>
        <taxon>Actinomycetes</taxon>
        <taxon>Kitasatosporales</taxon>
        <taxon>Streptomycetaceae</taxon>
        <taxon>Streptomyces</taxon>
    </lineage>
</organism>
<protein>
    <submittedName>
        <fullName evidence="3">Beta-lactamase</fullName>
    </submittedName>
</protein>
<dbReference type="SUPFAM" id="SSF81923">
    <property type="entry name" value="Double Clp-N motif"/>
    <property type="match status" value="1"/>
</dbReference>
<keyword evidence="1" id="KW-0677">Repeat</keyword>
<dbReference type="HOGENOM" id="CLU_1523200_0_0_11"/>
<geneLocation type="plasmid" evidence="3 4">
    <name>pSCO1</name>
</geneLocation>
<keyword evidence="4" id="KW-1185">Reference proteome</keyword>
<evidence type="ECO:0000313" key="3">
    <source>
        <dbReference type="EMBL" id="AGS73910.1"/>
    </source>
</evidence>
<keyword evidence="3" id="KW-0614">Plasmid</keyword>
<accession>S5W1G7</accession>
<dbReference type="InterPro" id="IPR004176">
    <property type="entry name" value="Clp_R_N"/>
</dbReference>
<evidence type="ECO:0000259" key="2">
    <source>
        <dbReference type="PROSITE" id="PS51903"/>
    </source>
</evidence>
<dbReference type="Pfam" id="PF02861">
    <property type="entry name" value="Clp_N"/>
    <property type="match status" value="1"/>
</dbReference>
<dbReference type="InterPro" id="IPR036628">
    <property type="entry name" value="Clp_N_dom_sf"/>
</dbReference>
<dbReference type="Gene3D" id="1.10.1780.10">
    <property type="entry name" value="Clp, N-terminal domain"/>
    <property type="match status" value="1"/>
</dbReference>
<dbReference type="RefSeq" id="WP_020945090.1">
    <property type="nucleotide sequence ID" value="NC_022001.1"/>
</dbReference>
<gene>
    <name evidence="3" type="ORF">B446_35758</name>
</gene>
<dbReference type="PROSITE" id="PS51903">
    <property type="entry name" value="CLP_R"/>
    <property type="match status" value="1"/>
</dbReference>
<feature type="domain" description="Clp R" evidence="2">
    <location>
        <begin position="1"/>
        <end position="154"/>
    </location>
</feature>
<sequence length="154" mass="16727">MSQFDTYLQSVMDQAEVEAKEDSSATIDAHHLLLAVAAQDGTDAQRALYAAGLGYETLKDALHREFAHSLAAAGVSLDDFDLPRATQEPTRHPRLGASSKLAIERMATMHRKKDLRSGHLLLGVLQAEVGTVPRALTLAGVDRAELIERVRGEL</sequence>
<name>S5W1G7_STRC3</name>
<dbReference type="Proteomes" id="UP000015423">
    <property type="component" value="Plasmid pSCO1"/>
</dbReference>
<dbReference type="EMBL" id="CP006260">
    <property type="protein sequence ID" value="AGS73910.1"/>
    <property type="molecule type" value="Genomic_DNA"/>
</dbReference>
<evidence type="ECO:0000313" key="4">
    <source>
        <dbReference type="Proteomes" id="UP000015423"/>
    </source>
</evidence>
<proteinExistence type="predicted"/>
<evidence type="ECO:0000256" key="1">
    <source>
        <dbReference type="PROSITE-ProRule" id="PRU01251"/>
    </source>
</evidence>
<reference evidence="3 4" key="1">
    <citation type="submission" date="2012-10" db="EMBL/GenBank/DDBJ databases">
        <title>The complete genome sequence of Streptomyces collinus Tu 365.</title>
        <authorList>
            <person name="Ruckert C."/>
            <person name="Szczepanowski R."/>
            <person name="Goesmann A."/>
            <person name="Pross E.K."/>
            <person name="Musiol E.M."/>
            <person name="Blin K."/>
            <person name="Wohlleben W."/>
            <person name="Puhler A."/>
            <person name="Weber T."/>
            <person name="Kalinowski J."/>
        </authorList>
    </citation>
    <scope>NUCLEOTIDE SEQUENCE [LARGE SCALE GENOMIC DNA]</scope>
    <source>
        <strain evidence="4">DSM 40733 / Tue 365</strain>
        <plasmid evidence="3 4">pSCO1</plasmid>
    </source>
</reference>
<dbReference type="eggNOG" id="ENOG5031PET">
    <property type="taxonomic scope" value="Bacteria"/>
</dbReference>
<dbReference type="PATRIC" id="fig|1214242.5.peg.7289"/>